<name>A0A134AL37_9FIRM</name>
<evidence type="ECO:0000259" key="3">
    <source>
        <dbReference type="PROSITE" id="PS51677"/>
    </source>
</evidence>
<dbReference type="SUPFAM" id="SSF88713">
    <property type="entry name" value="Glycoside hydrolase/deacetylase"/>
    <property type="match status" value="1"/>
</dbReference>
<gene>
    <name evidence="4" type="ORF">HMPREF1863_00081</name>
</gene>
<organism evidence="4 5">
    <name type="scientific">Aedoeadaptatus coxii</name>
    <dbReference type="NCBI Taxonomy" id="755172"/>
    <lineage>
        <taxon>Bacteria</taxon>
        <taxon>Bacillati</taxon>
        <taxon>Bacillota</taxon>
        <taxon>Tissierellia</taxon>
        <taxon>Tissierellales</taxon>
        <taxon>Peptoniphilaceae</taxon>
        <taxon>Aedoeadaptatus</taxon>
    </lineage>
</organism>
<dbReference type="Pfam" id="PF01522">
    <property type="entry name" value="Polysacc_deac_1"/>
    <property type="match status" value="1"/>
</dbReference>
<protein>
    <submittedName>
        <fullName evidence="4">Polysaccharide deacetylase</fullName>
    </submittedName>
</protein>
<evidence type="ECO:0000313" key="4">
    <source>
        <dbReference type="EMBL" id="KXB68369.1"/>
    </source>
</evidence>
<dbReference type="InterPro" id="IPR002509">
    <property type="entry name" value="NODB_dom"/>
</dbReference>
<dbReference type="GO" id="GO:0016020">
    <property type="term" value="C:membrane"/>
    <property type="evidence" value="ECO:0007669"/>
    <property type="project" value="TreeGrafter"/>
</dbReference>
<keyword evidence="2" id="KW-0378">Hydrolase</keyword>
<accession>A0A134AL37</accession>
<dbReference type="GO" id="GO:0005975">
    <property type="term" value="P:carbohydrate metabolic process"/>
    <property type="evidence" value="ECO:0007669"/>
    <property type="project" value="InterPro"/>
</dbReference>
<dbReference type="Gene3D" id="3.20.20.370">
    <property type="entry name" value="Glycoside hydrolase/deacetylase"/>
    <property type="match status" value="1"/>
</dbReference>
<reference evidence="5" key="1">
    <citation type="submission" date="2016-01" db="EMBL/GenBank/DDBJ databases">
        <authorList>
            <person name="Mitreva M."/>
            <person name="Pepin K.H."/>
            <person name="Mihindukulasuriya K.A."/>
            <person name="Fulton R."/>
            <person name="Fronick C."/>
            <person name="O'Laughlin M."/>
            <person name="Miner T."/>
            <person name="Herter B."/>
            <person name="Rosa B.A."/>
            <person name="Cordes M."/>
            <person name="Tomlinson C."/>
            <person name="Wollam A."/>
            <person name="Palsikar V.B."/>
            <person name="Mardis E.R."/>
            <person name="Wilson R.K."/>
        </authorList>
    </citation>
    <scope>NUCLEOTIDE SEQUENCE [LARGE SCALE GENOMIC DNA]</scope>
    <source>
        <strain evidence="5">DNF00729</strain>
    </source>
</reference>
<sequence>MDKETRDKERRERRERIKARRRKARIRAFSIVALILVLGTLAIHKLKNIGGDDNVALAYGDQAEWFVLNNLGAVNDKNAYTPKEIGNLRNNIINDRIAIRLVKGENHITRAKSYAYSAADVADIIEGKMDYTGSKKIAFLTFDDGPNHKISPQVLDTLKEKNAHASFFVVGKIVSEKTRDVLMRELAEGHAVCMHSYTHDYHLLYPGRVADTARIEKEAKDTQAALQKVLGKDFHAGAWRYPGGHMSWKNLEAADQKLKDMGVTWIDWNALNGDAEPASRRPTTEAGLVEFLDKSIKANKDSSIIVILMHDAENKQLTANAVGQIIDHLRSEGYEFGILK</sequence>
<evidence type="ECO:0000256" key="1">
    <source>
        <dbReference type="ARBA" id="ARBA00022723"/>
    </source>
</evidence>
<dbReference type="AlphaFoldDB" id="A0A134AL37"/>
<dbReference type="CDD" id="cd10944">
    <property type="entry name" value="CE4_SmPgdA_like"/>
    <property type="match status" value="1"/>
</dbReference>
<evidence type="ECO:0000256" key="2">
    <source>
        <dbReference type="ARBA" id="ARBA00022801"/>
    </source>
</evidence>
<keyword evidence="5" id="KW-1185">Reference proteome</keyword>
<dbReference type="PANTHER" id="PTHR10587:SF133">
    <property type="entry name" value="CHITIN DEACETYLASE 1-RELATED"/>
    <property type="match status" value="1"/>
</dbReference>
<dbReference type="STRING" id="755172.HMPREF1863_00081"/>
<proteinExistence type="predicted"/>
<dbReference type="InterPro" id="IPR011330">
    <property type="entry name" value="Glyco_hydro/deAcase_b/a-brl"/>
</dbReference>
<dbReference type="Proteomes" id="UP000070442">
    <property type="component" value="Unassembled WGS sequence"/>
</dbReference>
<dbReference type="GO" id="GO:0046872">
    <property type="term" value="F:metal ion binding"/>
    <property type="evidence" value="ECO:0007669"/>
    <property type="project" value="UniProtKB-KW"/>
</dbReference>
<dbReference type="PROSITE" id="PS51677">
    <property type="entry name" value="NODB"/>
    <property type="match status" value="1"/>
</dbReference>
<keyword evidence="1" id="KW-0479">Metal-binding</keyword>
<feature type="domain" description="NodB homology" evidence="3">
    <location>
        <begin position="136"/>
        <end position="337"/>
    </location>
</feature>
<dbReference type="InterPro" id="IPR050248">
    <property type="entry name" value="Polysacc_deacetylase_ArnD"/>
</dbReference>
<dbReference type="GO" id="GO:0016810">
    <property type="term" value="F:hydrolase activity, acting on carbon-nitrogen (but not peptide) bonds"/>
    <property type="evidence" value="ECO:0007669"/>
    <property type="project" value="InterPro"/>
</dbReference>
<dbReference type="PATRIC" id="fig|755172.3.peg.77"/>
<comment type="caution">
    <text evidence="4">The sequence shown here is derived from an EMBL/GenBank/DDBJ whole genome shotgun (WGS) entry which is preliminary data.</text>
</comment>
<dbReference type="PANTHER" id="PTHR10587">
    <property type="entry name" value="GLYCOSYL TRANSFERASE-RELATED"/>
    <property type="match status" value="1"/>
</dbReference>
<dbReference type="RefSeq" id="WP_068366080.1">
    <property type="nucleotide sequence ID" value="NZ_CAMQER010000017.1"/>
</dbReference>
<dbReference type="EMBL" id="LSDG01000002">
    <property type="protein sequence ID" value="KXB68369.1"/>
    <property type="molecule type" value="Genomic_DNA"/>
</dbReference>
<evidence type="ECO:0000313" key="5">
    <source>
        <dbReference type="Proteomes" id="UP000070442"/>
    </source>
</evidence>